<feature type="domain" description="HTH luxR-type" evidence="1">
    <location>
        <begin position="217"/>
        <end position="260"/>
    </location>
</feature>
<evidence type="ECO:0000313" key="2">
    <source>
        <dbReference type="EMBL" id="AQU70438.1"/>
    </source>
</evidence>
<protein>
    <recommendedName>
        <fullName evidence="1">HTH luxR-type domain-containing protein</fullName>
    </recommendedName>
</protein>
<evidence type="ECO:0000313" key="3">
    <source>
        <dbReference type="Proteomes" id="UP000189677"/>
    </source>
</evidence>
<keyword evidence="3" id="KW-1185">Reference proteome</keyword>
<dbReference type="InterPro" id="IPR000792">
    <property type="entry name" value="Tscrpt_reg_LuxR_C"/>
</dbReference>
<dbReference type="SUPFAM" id="SSF46894">
    <property type="entry name" value="C-terminal effector domain of the bipartite response regulators"/>
    <property type="match status" value="1"/>
</dbReference>
<dbReference type="InterPro" id="IPR016032">
    <property type="entry name" value="Sig_transdc_resp-reg_C-effctor"/>
</dbReference>
<dbReference type="InterPro" id="IPR036388">
    <property type="entry name" value="WH-like_DNA-bd_sf"/>
</dbReference>
<dbReference type="Proteomes" id="UP000189677">
    <property type="component" value="Chromosome"/>
</dbReference>
<evidence type="ECO:0000259" key="1">
    <source>
        <dbReference type="SMART" id="SM00421"/>
    </source>
</evidence>
<organism evidence="2 3">
    <name type="scientific">Streptomyces niveus</name>
    <name type="common">Streptomyces spheroides</name>
    <dbReference type="NCBI Taxonomy" id="193462"/>
    <lineage>
        <taxon>Bacteria</taxon>
        <taxon>Bacillati</taxon>
        <taxon>Actinomycetota</taxon>
        <taxon>Actinomycetes</taxon>
        <taxon>Kitasatosporales</taxon>
        <taxon>Streptomycetaceae</taxon>
        <taxon>Streptomyces</taxon>
    </lineage>
</organism>
<dbReference type="GO" id="GO:0003677">
    <property type="term" value="F:DNA binding"/>
    <property type="evidence" value="ECO:0007669"/>
    <property type="project" value="InterPro"/>
</dbReference>
<accession>A0A1U9R1N5</accession>
<proteinExistence type="predicted"/>
<dbReference type="Pfam" id="PF00196">
    <property type="entry name" value="GerE"/>
    <property type="match status" value="1"/>
</dbReference>
<dbReference type="Gene3D" id="1.10.10.10">
    <property type="entry name" value="Winged helix-like DNA-binding domain superfamily/Winged helix DNA-binding domain"/>
    <property type="match status" value="1"/>
</dbReference>
<reference evidence="2 3" key="1">
    <citation type="submission" date="2016-11" db="EMBL/GenBank/DDBJ databases">
        <title>Complete genome sequence of Streptomyces niveus SCSIO 3406.</title>
        <authorList>
            <person name="Zhu Q."/>
            <person name="Cheng W."/>
            <person name="Song Y."/>
            <person name="Li Q."/>
            <person name="Ju J."/>
        </authorList>
    </citation>
    <scope>NUCLEOTIDE SEQUENCE [LARGE SCALE GENOMIC DNA]</scope>
    <source>
        <strain evidence="2 3">SCSIO 3406</strain>
    </source>
</reference>
<name>A0A1U9R1N5_STRNV</name>
<dbReference type="KEGG" id="snw:BBN63_33985"/>
<dbReference type="AlphaFoldDB" id="A0A1U9R1N5"/>
<dbReference type="GO" id="GO:0006355">
    <property type="term" value="P:regulation of DNA-templated transcription"/>
    <property type="evidence" value="ECO:0007669"/>
    <property type="project" value="InterPro"/>
</dbReference>
<dbReference type="SMART" id="SM00421">
    <property type="entry name" value="HTH_LUXR"/>
    <property type="match status" value="1"/>
</dbReference>
<dbReference type="RefSeq" id="WP_237285842.1">
    <property type="nucleotide sequence ID" value="NZ_CP018047.1"/>
</dbReference>
<dbReference type="EMBL" id="CP018047">
    <property type="protein sequence ID" value="AQU70438.1"/>
    <property type="molecule type" value="Genomic_DNA"/>
</dbReference>
<gene>
    <name evidence="2" type="ORF">BBN63_33985</name>
</gene>
<sequence>MAAISAGLTLAAGAVAPVSATTSAVREKPAGGGAAAGSVSVRLITGDRVTLAGGDEDGRVVSVEPGKGRKGIVFRTLEEDGRLTILPSDAGELVSAGRLDKKLFDVTALVAQRYDEAHAEGLPLIVAGADGFADAAVRRLTGFADDGSPTRRLDSIDARSVRVPSDDLGAFWFCKAQYVAMPSGSKDAEFDALGRGVTYRVLHEKAFFDDEGAVDNVVAGVADKAIASQMGLSRRTVQRHIQHMMELAGATTRMQLAWQAARRGWL</sequence>